<gene>
    <name evidence="1" type="ORF">PQR01_35615</name>
</gene>
<proteinExistence type="predicted"/>
<reference evidence="1 2" key="1">
    <citation type="journal article" date="2024" name="Chem. Sci.">
        <title>Discovery of megapolipeptins by genome mining of a Burkholderiales bacteria collection.</title>
        <authorList>
            <person name="Paulo B.S."/>
            <person name="Recchia M.J.J."/>
            <person name="Lee S."/>
            <person name="Fergusson C.H."/>
            <person name="Romanowski S.B."/>
            <person name="Hernandez A."/>
            <person name="Krull N."/>
            <person name="Liu D.Y."/>
            <person name="Cavanagh H."/>
            <person name="Bos A."/>
            <person name="Gray C.A."/>
            <person name="Murphy B.T."/>
            <person name="Linington R.G."/>
            <person name="Eustaquio A.S."/>
        </authorList>
    </citation>
    <scope>NUCLEOTIDE SEQUENCE [LARGE SCALE GENOMIC DNA]</scope>
    <source>
        <strain evidence="1 2">RL18-126-BIB-B</strain>
    </source>
</reference>
<dbReference type="EMBL" id="JAQQDW010000127">
    <property type="protein sequence ID" value="MFM0108604.1"/>
    <property type="molecule type" value="Genomic_DNA"/>
</dbReference>
<dbReference type="Proteomes" id="UP001629235">
    <property type="component" value="Unassembled WGS sequence"/>
</dbReference>
<name>A0ACC7NNB8_9BURK</name>
<organism evidence="1 2">
    <name type="scientific">Paraburkholderia rhynchosiae</name>
    <dbReference type="NCBI Taxonomy" id="487049"/>
    <lineage>
        <taxon>Bacteria</taxon>
        <taxon>Pseudomonadati</taxon>
        <taxon>Pseudomonadota</taxon>
        <taxon>Betaproteobacteria</taxon>
        <taxon>Burkholderiales</taxon>
        <taxon>Burkholderiaceae</taxon>
        <taxon>Paraburkholderia</taxon>
    </lineage>
</organism>
<accession>A0ACC7NNB8</accession>
<evidence type="ECO:0000313" key="1">
    <source>
        <dbReference type="EMBL" id="MFM0108604.1"/>
    </source>
</evidence>
<protein>
    <submittedName>
        <fullName evidence="1">Transposase</fullName>
    </submittedName>
</protein>
<keyword evidence="2" id="KW-1185">Reference proteome</keyword>
<comment type="caution">
    <text evidence="1">The sequence shown here is derived from an EMBL/GenBank/DDBJ whole genome shotgun (WGS) entry which is preliminary data.</text>
</comment>
<sequence length="134" mass="14888">MCASNTRAATASATPVLPESLLGKAISYTRNQWQYLSRYVIDGRAPVDNNILERDIRPFATARHSWLFSDTVAGAKASAMVYSLVLTCRACNVEPYSYLHHVLTEMPQRASDADISDLLPFNFAKRVQLATTHP</sequence>
<evidence type="ECO:0000313" key="2">
    <source>
        <dbReference type="Proteomes" id="UP001629235"/>
    </source>
</evidence>